<reference evidence="1 2" key="1">
    <citation type="submission" date="2021-04" db="EMBL/GenBank/DDBJ databases">
        <authorList>
            <person name="Ivanova A."/>
        </authorList>
    </citation>
    <scope>NUCLEOTIDE SEQUENCE [LARGE SCALE GENOMIC DNA]</scope>
    <source>
        <strain evidence="1 2">G18</strain>
    </source>
</reference>
<evidence type="ECO:0000313" key="2">
    <source>
        <dbReference type="Proteomes" id="UP000676565"/>
    </source>
</evidence>
<comment type="caution">
    <text evidence="1">The sequence shown here is derived from an EMBL/GenBank/DDBJ whole genome shotgun (WGS) entry which is preliminary data.</text>
</comment>
<organism evidence="1 2">
    <name type="scientific">Gemmata palustris</name>
    <dbReference type="NCBI Taxonomy" id="2822762"/>
    <lineage>
        <taxon>Bacteria</taxon>
        <taxon>Pseudomonadati</taxon>
        <taxon>Planctomycetota</taxon>
        <taxon>Planctomycetia</taxon>
        <taxon>Gemmatales</taxon>
        <taxon>Gemmataceae</taxon>
        <taxon>Gemmata</taxon>
    </lineage>
</organism>
<keyword evidence="2" id="KW-1185">Reference proteome</keyword>
<sequence>MRYYTRMNPDRMFPLLVILSEEEIAEIVKEKVKQAVSETFSVEEGSVVEVEPVLPGCDCYPRDTRSPLTPRAHPARPSGSSLGYWVASRRVW</sequence>
<proteinExistence type="predicted"/>
<accession>A0ABS5BWK3</accession>
<gene>
    <name evidence="1" type="ORF">J8F10_22570</name>
</gene>
<dbReference type="Proteomes" id="UP000676565">
    <property type="component" value="Unassembled WGS sequence"/>
</dbReference>
<dbReference type="RefSeq" id="WP_210657683.1">
    <property type="nucleotide sequence ID" value="NZ_JAGKQQ010000001.1"/>
</dbReference>
<name>A0ABS5BWK3_9BACT</name>
<protein>
    <submittedName>
        <fullName evidence="1">Uncharacterized protein</fullName>
    </submittedName>
</protein>
<dbReference type="EMBL" id="JAGKQQ010000001">
    <property type="protein sequence ID" value="MBP3958050.1"/>
    <property type="molecule type" value="Genomic_DNA"/>
</dbReference>
<evidence type="ECO:0000313" key="1">
    <source>
        <dbReference type="EMBL" id="MBP3958050.1"/>
    </source>
</evidence>